<evidence type="ECO:0000313" key="4">
    <source>
        <dbReference type="Proteomes" id="UP001456513"/>
    </source>
</evidence>
<organism evidence="3 4">
    <name type="scientific">Rhodococcus navarretei</name>
    <dbReference type="NCBI Taxonomy" id="3128981"/>
    <lineage>
        <taxon>Bacteria</taxon>
        <taxon>Bacillati</taxon>
        <taxon>Actinomycetota</taxon>
        <taxon>Actinomycetes</taxon>
        <taxon>Mycobacteriales</taxon>
        <taxon>Nocardiaceae</taxon>
        <taxon>Rhodococcus</taxon>
    </lineage>
</organism>
<dbReference type="Pfam" id="PF04422">
    <property type="entry name" value="FrhB_FdhB_N"/>
    <property type="match status" value="1"/>
</dbReference>
<dbReference type="PANTHER" id="PTHR31332">
    <property type="entry name" value="7-HYDROXYMETHYL CHLOROPHYLL A REDUCTASE, CHLOROPLASTIC"/>
    <property type="match status" value="1"/>
</dbReference>
<evidence type="ECO:0000259" key="2">
    <source>
        <dbReference type="Pfam" id="PF04432"/>
    </source>
</evidence>
<proteinExistence type="predicted"/>
<dbReference type="InterPro" id="IPR045220">
    <property type="entry name" value="FRHB/FDHB/HCAR-like"/>
</dbReference>
<comment type="caution">
    <text evidence="3">The sequence shown here is derived from an EMBL/GenBank/DDBJ whole genome shotgun (WGS) entry which is preliminary data.</text>
</comment>
<keyword evidence="4" id="KW-1185">Reference proteome</keyword>
<gene>
    <name evidence="3" type="ORF">AABD04_23310</name>
</gene>
<dbReference type="InterPro" id="IPR007516">
    <property type="entry name" value="Co_F420_Hydgase/DH_bsu_N"/>
</dbReference>
<feature type="domain" description="Coenzyme F420 hydrogenase/dehydrogenase beta subunit N-terminal" evidence="1">
    <location>
        <begin position="115"/>
        <end position="188"/>
    </location>
</feature>
<protein>
    <submittedName>
        <fullName evidence="3">Coenzyme F420 hydrogenase/dehydrogenase, beta subunit C-terminal domain</fullName>
    </submittedName>
</protein>
<dbReference type="PANTHER" id="PTHR31332:SF0">
    <property type="entry name" value="7-HYDROXYMETHYL CHLOROPHYLL A REDUCTASE, CHLOROPLASTIC"/>
    <property type="match status" value="1"/>
</dbReference>
<dbReference type="Pfam" id="PF04432">
    <property type="entry name" value="FrhB_FdhB_C"/>
    <property type="match status" value="1"/>
</dbReference>
<dbReference type="EMBL" id="JBBPCN010000001">
    <property type="protein sequence ID" value="MEK8073784.1"/>
    <property type="molecule type" value="Genomic_DNA"/>
</dbReference>
<dbReference type="Proteomes" id="UP001456513">
    <property type="component" value="Unassembled WGS sequence"/>
</dbReference>
<accession>A0ABU9D2Y4</accession>
<name>A0ABU9D2Y4_9NOCA</name>
<reference evidence="3 4" key="1">
    <citation type="submission" date="2024-03" db="EMBL/GenBank/DDBJ databases">
        <title>Rhodococcus navarretei sp. nov. and Pseudarthrobacter quantumdoti sp. nov., two new species with the ability to biosynthesize Quantum Dots isolated from soil samples at Union Glacier, Antarctica.</title>
        <authorList>
            <person name="Vargas M."/>
        </authorList>
    </citation>
    <scope>NUCLEOTIDE SEQUENCE [LARGE SCALE GENOMIC DNA]</scope>
    <source>
        <strain evidence="3 4">EXRC-4A-4</strain>
    </source>
</reference>
<dbReference type="RefSeq" id="WP_341442661.1">
    <property type="nucleotide sequence ID" value="NZ_JBBPCN010000001.1"/>
</dbReference>
<evidence type="ECO:0000313" key="3">
    <source>
        <dbReference type="EMBL" id="MEK8073784.1"/>
    </source>
</evidence>
<sequence>MLPDSDRQAGDLAAPTPRATVALGFPSIRMVVENDVCVGCGVCSVATGGDIDVTMNEKGYYSAQLNSLPESTVAVGSSVCPFADETPDETAVADRLFTSTPSEDPVVGRYISIQVGRVTSDQRLLGSSSGGMTSWLAGELLDKGLVDGVIHVGSATEPLFEYMTSGDTEGLESNRKSMYYSTTVTEVVNRIRGDGLRYAFVGVPCFVTAMRHLGASDEVLASQVKYFIGLVCGHLKSSFFAQSLAWQTGVAPDRIDSVDFRVKREGRQSSDYDFSAIDSSTGTEFSRPTNSLIGGNWGHGLFQLNACNFCDDIFGETADITFGDAWLPRFKDDWRGTNVVVCRDPQLAELLQDGVSDGRLLLEPLGAEEAAVTQEGNVRHRRVGLSVRLADDAAEGSWTPDKRVVASYEGVDDDRLAIIRSRRKLTERSFEVFPRAVAAGNLGKYIMGMSIHIARHDVLYFRRSLGKIKRGYVVFVRGVWVPSISELRRRSRASTSNGQAD</sequence>
<evidence type="ECO:0000259" key="1">
    <source>
        <dbReference type="Pfam" id="PF04422"/>
    </source>
</evidence>
<feature type="domain" description="Coenzyme F420 hydrogenase/dehydrogenase beta subunit C-terminal" evidence="2">
    <location>
        <begin position="197"/>
        <end position="365"/>
    </location>
</feature>
<dbReference type="InterPro" id="IPR007525">
    <property type="entry name" value="FrhB_FdhB_C"/>
</dbReference>